<sequence>MYAPDLKIQCKRKEALQPGSWSTAAPVPRFQTLDPDWSTSPDMSGHDQTSAFKLAQSKTAITNTGINDMNQQKLVYRGRCYTLKQTNRNDKYWMCTGRSRGCRGTLSTNVEATRVIRTSEHAKSCRVDAHAFYKHHQLDELKRLAAEDSRPVTQIYDELASSASTSLNTAGHFPTWDQARHIMYNNRARKFPRLPATRHSLPSKEQQIPVGVELLAQSNWWCVDEILKILPSWYQQLFTLHVFMNHFHSNAEELGVPLDLVTFKNIFFFCSLSYSAMADISELRLVPNPGCSMYLDFKGKAYKLKPTGKQKKYWRCSKDKESCGVQCGQI</sequence>
<proteinExistence type="predicted"/>
<dbReference type="EMBL" id="JYDP01000049">
    <property type="protein sequence ID" value="KRZ11528.1"/>
    <property type="molecule type" value="Genomic_DNA"/>
</dbReference>
<evidence type="ECO:0000256" key="2">
    <source>
        <dbReference type="ARBA" id="ARBA00022771"/>
    </source>
</evidence>
<evidence type="ECO:0000256" key="4">
    <source>
        <dbReference type="SAM" id="MobiDB-lite"/>
    </source>
</evidence>
<feature type="region of interest" description="Disordered" evidence="4">
    <location>
        <begin position="18"/>
        <end position="48"/>
    </location>
</feature>
<name>A0A0V1HL95_9BILA</name>
<evidence type="ECO:0000259" key="5">
    <source>
        <dbReference type="Pfam" id="PF04500"/>
    </source>
</evidence>
<evidence type="ECO:0000256" key="1">
    <source>
        <dbReference type="ARBA" id="ARBA00022723"/>
    </source>
</evidence>
<dbReference type="GO" id="GO:0008270">
    <property type="term" value="F:zinc ion binding"/>
    <property type="evidence" value="ECO:0007669"/>
    <property type="project" value="UniProtKB-KW"/>
</dbReference>
<evidence type="ECO:0000313" key="6">
    <source>
        <dbReference type="EMBL" id="KRZ11528.1"/>
    </source>
</evidence>
<dbReference type="OrthoDB" id="6154864at2759"/>
<comment type="caution">
    <text evidence="6">The sequence shown here is derived from an EMBL/GenBank/DDBJ whole genome shotgun (WGS) entry which is preliminary data.</text>
</comment>
<accession>A0A0V1HL95</accession>
<evidence type="ECO:0000313" key="7">
    <source>
        <dbReference type="Proteomes" id="UP000055024"/>
    </source>
</evidence>
<protein>
    <recommendedName>
        <fullName evidence="5">FLYWCH-type domain-containing protein</fullName>
    </recommendedName>
</protein>
<keyword evidence="1" id="KW-0479">Metal-binding</keyword>
<reference evidence="6 7" key="1">
    <citation type="submission" date="2015-01" db="EMBL/GenBank/DDBJ databases">
        <title>Evolution of Trichinella species and genotypes.</title>
        <authorList>
            <person name="Korhonen P.K."/>
            <person name="Edoardo P."/>
            <person name="Giuseppe L.R."/>
            <person name="Gasser R.B."/>
        </authorList>
    </citation>
    <scope>NUCLEOTIDE SEQUENCE [LARGE SCALE GENOMIC DNA]</scope>
    <source>
        <strain evidence="6">ISS1029</strain>
    </source>
</reference>
<gene>
    <name evidence="6" type="ORF">T11_15914</name>
</gene>
<organism evidence="6 7">
    <name type="scientific">Trichinella zimbabwensis</name>
    <dbReference type="NCBI Taxonomy" id="268475"/>
    <lineage>
        <taxon>Eukaryota</taxon>
        <taxon>Metazoa</taxon>
        <taxon>Ecdysozoa</taxon>
        <taxon>Nematoda</taxon>
        <taxon>Enoplea</taxon>
        <taxon>Dorylaimia</taxon>
        <taxon>Trichinellida</taxon>
        <taxon>Trichinellidae</taxon>
        <taxon>Trichinella</taxon>
    </lineage>
</organism>
<dbReference type="STRING" id="268475.A0A0V1HL95"/>
<evidence type="ECO:0000256" key="3">
    <source>
        <dbReference type="ARBA" id="ARBA00022833"/>
    </source>
</evidence>
<dbReference type="InterPro" id="IPR007588">
    <property type="entry name" value="Znf_FLYWCH"/>
</dbReference>
<feature type="domain" description="FLYWCH-type" evidence="5">
    <location>
        <begin position="70"/>
        <end position="121"/>
    </location>
</feature>
<dbReference type="Gene3D" id="2.20.25.240">
    <property type="match status" value="1"/>
</dbReference>
<keyword evidence="7" id="KW-1185">Reference proteome</keyword>
<keyword evidence="2" id="KW-0863">Zinc-finger</keyword>
<dbReference type="Proteomes" id="UP000055024">
    <property type="component" value="Unassembled WGS sequence"/>
</dbReference>
<dbReference type="AlphaFoldDB" id="A0A0V1HL95"/>
<feature type="compositionally biased region" description="Polar residues" evidence="4">
    <location>
        <begin position="37"/>
        <end position="48"/>
    </location>
</feature>
<keyword evidence="3" id="KW-0862">Zinc</keyword>
<dbReference type="Pfam" id="PF04500">
    <property type="entry name" value="FLYWCH"/>
    <property type="match status" value="1"/>
</dbReference>